<evidence type="ECO:0000313" key="8">
    <source>
        <dbReference type="Proteomes" id="UP001549921"/>
    </source>
</evidence>
<evidence type="ECO:0008006" key="9">
    <source>
        <dbReference type="Google" id="ProtNLM"/>
    </source>
</evidence>
<evidence type="ECO:0000256" key="2">
    <source>
        <dbReference type="ARBA" id="ARBA00022475"/>
    </source>
</evidence>
<dbReference type="GO" id="GO:0005886">
    <property type="term" value="C:plasma membrane"/>
    <property type="evidence" value="ECO:0007669"/>
    <property type="project" value="UniProtKB-SubCell"/>
</dbReference>
<accession>A0ABD0SNU7</accession>
<evidence type="ECO:0000256" key="4">
    <source>
        <dbReference type="ARBA" id="ARBA00022989"/>
    </source>
</evidence>
<dbReference type="Pfam" id="PF08395">
    <property type="entry name" value="7tm_7"/>
    <property type="match status" value="1"/>
</dbReference>
<proteinExistence type="predicted"/>
<sequence>MGTTKIRKNLSKTLIYYDNFFETNWLNKCYLFLIEQNNYLNKVFGFRVTLISHVTSLVTLMHRFEKTYELRVDILNILDHILIDSNISESMRNTLVEFRRLVLSRPIKFTAANFYRLDYSFLITFSSVVITYSLIFLHDSE</sequence>
<protein>
    <recommendedName>
        <fullName evidence="9">Gustatory receptor</fullName>
    </recommendedName>
</protein>
<feature type="transmembrane region" description="Helical" evidence="6">
    <location>
        <begin position="117"/>
        <end position="137"/>
    </location>
</feature>
<keyword evidence="3 6" id="KW-0812">Transmembrane</keyword>
<organism evidence="7 8">
    <name type="scientific">Loxostege sticticalis</name>
    <name type="common">Beet webworm moth</name>
    <dbReference type="NCBI Taxonomy" id="481309"/>
    <lineage>
        <taxon>Eukaryota</taxon>
        <taxon>Metazoa</taxon>
        <taxon>Ecdysozoa</taxon>
        <taxon>Arthropoda</taxon>
        <taxon>Hexapoda</taxon>
        <taxon>Insecta</taxon>
        <taxon>Pterygota</taxon>
        <taxon>Neoptera</taxon>
        <taxon>Endopterygota</taxon>
        <taxon>Lepidoptera</taxon>
        <taxon>Glossata</taxon>
        <taxon>Ditrysia</taxon>
        <taxon>Pyraloidea</taxon>
        <taxon>Crambidae</taxon>
        <taxon>Pyraustinae</taxon>
        <taxon>Loxostege</taxon>
    </lineage>
</organism>
<evidence type="ECO:0000256" key="1">
    <source>
        <dbReference type="ARBA" id="ARBA00004651"/>
    </source>
</evidence>
<evidence type="ECO:0000313" key="7">
    <source>
        <dbReference type="EMBL" id="KAL0820709.1"/>
    </source>
</evidence>
<reference evidence="7 8" key="1">
    <citation type="submission" date="2024-06" db="EMBL/GenBank/DDBJ databases">
        <title>A chromosome-level genome assembly of beet webworm, Loxostege sticticalis.</title>
        <authorList>
            <person name="Zhang Y."/>
        </authorList>
    </citation>
    <scope>NUCLEOTIDE SEQUENCE [LARGE SCALE GENOMIC DNA]</scope>
    <source>
        <strain evidence="7">AQ028</strain>
        <tissue evidence="7">Male pupae</tissue>
    </source>
</reference>
<dbReference type="AlphaFoldDB" id="A0ABD0SNU7"/>
<evidence type="ECO:0000256" key="5">
    <source>
        <dbReference type="ARBA" id="ARBA00023136"/>
    </source>
</evidence>
<dbReference type="InterPro" id="IPR013604">
    <property type="entry name" value="7TM_chemorcpt"/>
</dbReference>
<comment type="caution">
    <text evidence="7">The sequence shown here is derived from an EMBL/GenBank/DDBJ whole genome shotgun (WGS) entry which is preliminary data.</text>
</comment>
<keyword evidence="2" id="KW-1003">Cell membrane</keyword>
<evidence type="ECO:0000256" key="6">
    <source>
        <dbReference type="SAM" id="Phobius"/>
    </source>
</evidence>
<keyword evidence="4 6" id="KW-1133">Transmembrane helix</keyword>
<comment type="subcellular location">
    <subcellularLocation>
        <location evidence="1">Cell membrane</location>
        <topology evidence="1">Multi-pass membrane protein</topology>
    </subcellularLocation>
</comment>
<name>A0ABD0SNU7_LOXSC</name>
<dbReference type="Proteomes" id="UP001549921">
    <property type="component" value="Unassembled WGS sequence"/>
</dbReference>
<dbReference type="EMBL" id="JBEDNZ010000019">
    <property type="protein sequence ID" value="KAL0820709.1"/>
    <property type="molecule type" value="Genomic_DNA"/>
</dbReference>
<keyword evidence="5 6" id="KW-0472">Membrane</keyword>
<gene>
    <name evidence="7" type="ORF">ABMA28_006538</name>
</gene>
<evidence type="ECO:0000256" key="3">
    <source>
        <dbReference type="ARBA" id="ARBA00022692"/>
    </source>
</evidence>